<evidence type="ECO:0000313" key="2">
    <source>
        <dbReference type="EMBL" id="MBD1428843.1"/>
    </source>
</evidence>
<gene>
    <name evidence="2" type="ORF">H8B04_04545</name>
</gene>
<keyword evidence="1" id="KW-0732">Signal</keyword>
<feature type="chain" id="PRO_5047249079" evidence="1">
    <location>
        <begin position="20"/>
        <end position="250"/>
    </location>
</feature>
<reference evidence="2 3" key="1">
    <citation type="submission" date="2020-08" db="EMBL/GenBank/DDBJ databases">
        <title>Sphingobacterium sp. DN04309 isolated from aquaculture water.</title>
        <authorList>
            <person name="Zhang M."/>
        </authorList>
    </citation>
    <scope>NUCLEOTIDE SEQUENCE [LARGE SCALE GENOMIC DNA]</scope>
    <source>
        <strain evidence="2 3">DN04309</strain>
    </source>
</reference>
<keyword evidence="3" id="KW-1185">Reference proteome</keyword>
<dbReference type="RefSeq" id="WP_165290405.1">
    <property type="nucleotide sequence ID" value="NZ_JACOIJ010000005.1"/>
</dbReference>
<comment type="caution">
    <text evidence="2">The sequence shown here is derived from an EMBL/GenBank/DDBJ whole genome shotgun (WGS) entry which is preliminary data.</text>
</comment>
<accession>A0ABR7YC03</accession>
<evidence type="ECO:0000313" key="3">
    <source>
        <dbReference type="Proteomes" id="UP000651271"/>
    </source>
</evidence>
<protein>
    <submittedName>
        <fullName evidence="2">Uncharacterized protein</fullName>
    </submittedName>
</protein>
<evidence type="ECO:0000256" key="1">
    <source>
        <dbReference type="SAM" id="SignalP"/>
    </source>
</evidence>
<dbReference type="EMBL" id="JACOIJ010000005">
    <property type="protein sequence ID" value="MBD1428843.1"/>
    <property type="molecule type" value="Genomic_DNA"/>
</dbReference>
<dbReference type="Proteomes" id="UP000651271">
    <property type="component" value="Unassembled WGS sequence"/>
</dbReference>
<feature type="signal peptide" evidence="1">
    <location>
        <begin position="1"/>
        <end position="19"/>
    </location>
</feature>
<proteinExistence type="predicted"/>
<name>A0ABR7YC03_9SPHI</name>
<dbReference type="Pfam" id="PF19777">
    <property type="entry name" value="DUF6263"/>
    <property type="match status" value="2"/>
</dbReference>
<sequence>MRKLINTLLLSILALSATAQQKITLKLAPELNKPVKYEMVNKMDVEGPQTVMMDMLMQMDMSYSKVQDSLLNISAKYTYVKVDIDAGLMTATYDSSKEPSTEMEKMFASQFKPLLENTLTYTMNTLGQIKEVDFPNVSEQIFDKSSLSSLGTTYPNHSVSIGDSWTAENKMEQLGVNAKSKFTLTEKNAEGYKIESVVDLEDATGNKVGTTTGYFIVDPKTFVTISSSTESNISMQGATIKTKTELKEVK</sequence>
<organism evidence="2 3">
    <name type="scientific">Sphingobacterium litopenaei</name>
    <dbReference type="NCBI Taxonomy" id="2763500"/>
    <lineage>
        <taxon>Bacteria</taxon>
        <taxon>Pseudomonadati</taxon>
        <taxon>Bacteroidota</taxon>
        <taxon>Sphingobacteriia</taxon>
        <taxon>Sphingobacteriales</taxon>
        <taxon>Sphingobacteriaceae</taxon>
        <taxon>Sphingobacterium</taxon>
    </lineage>
</organism>
<dbReference type="InterPro" id="IPR046230">
    <property type="entry name" value="DUF6263"/>
</dbReference>